<keyword evidence="1" id="KW-1277">Toxin-antitoxin system</keyword>
<sequence>MRIGDAQFTWRFEMQTHAVSSKKATNLSLSADVLAEAKSLGINISKACDECLRELVRRERARRWKEEYAEFIEAYNRIVEAEGVPLAEWRSF</sequence>
<dbReference type="Pfam" id="PF07362">
    <property type="entry name" value="CcdA"/>
    <property type="match status" value="1"/>
</dbReference>
<comment type="caution">
    <text evidence="2">The sequence shown here is derived from an EMBL/GenBank/DDBJ whole genome shotgun (WGS) entry which is preliminary data.</text>
</comment>
<protein>
    <submittedName>
        <fullName evidence="2">Post-segregation antitoxin CcdA</fullName>
    </submittedName>
</protein>
<dbReference type="InterPro" id="IPR009956">
    <property type="entry name" value="Post-segregation_anti-tox_CcdA"/>
</dbReference>
<gene>
    <name evidence="2" type="ORF">GO608_20090</name>
</gene>
<keyword evidence="3" id="KW-1185">Reference proteome</keyword>
<evidence type="ECO:0000313" key="2">
    <source>
        <dbReference type="EMBL" id="NMF95583.1"/>
    </source>
</evidence>
<dbReference type="Proteomes" id="UP000601990">
    <property type="component" value="Unassembled WGS sequence"/>
</dbReference>
<evidence type="ECO:0000256" key="1">
    <source>
        <dbReference type="ARBA" id="ARBA00022649"/>
    </source>
</evidence>
<dbReference type="EMBL" id="WTVH01000192">
    <property type="protein sequence ID" value="NMF95583.1"/>
    <property type="molecule type" value="Genomic_DNA"/>
</dbReference>
<proteinExistence type="predicted"/>
<reference evidence="2" key="1">
    <citation type="submission" date="2019-12" db="EMBL/GenBank/DDBJ databases">
        <title>Comparative genomics gives insights into the taxonomy of the Azoarcus-Aromatoleum group and reveals separate origins of nif in the plant-associated Azoarcus and non-plant-associated Aromatoleum sub-groups.</title>
        <authorList>
            <person name="Lafos M."/>
            <person name="Maluk M."/>
            <person name="Batista M."/>
            <person name="Junghare M."/>
            <person name="Carmona M."/>
            <person name="Faoro H."/>
            <person name="Cruz L.M."/>
            <person name="Battistoni F."/>
            <person name="De Souza E."/>
            <person name="Pedrosa F."/>
            <person name="Chen W.-M."/>
            <person name="Poole P.S."/>
            <person name="Dixon R.A."/>
            <person name="James E.K."/>
        </authorList>
    </citation>
    <scope>NUCLEOTIDE SEQUENCE</scope>
    <source>
        <strain evidence="2">U120</strain>
    </source>
</reference>
<accession>A0ABX1N8G0</accession>
<evidence type="ECO:0000313" key="3">
    <source>
        <dbReference type="Proteomes" id="UP000601990"/>
    </source>
</evidence>
<organism evidence="2 3">
    <name type="scientific">Aromatoleum buckelii</name>
    <dbReference type="NCBI Taxonomy" id="200254"/>
    <lineage>
        <taxon>Bacteria</taxon>
        <taxon>Pseudomonadati</taxon>
        <taxon>Pseudomonadota</taxon>
        <taxon>Betaproteobacteria</taxon>
        <taxon>Rhodocyclales</taxon>
        <taxon>Rhodocyclaceae</taxon>
        <taxon>Aromatoleum</taxon>
    </lineage>
</organism>
<name>A0ABX1N8G0_9RHOO</name>